<comment type="caution">
    <text evidence="1">The sequence shown here is derived from an EMBL/GenBank/DDBJ whole genome shotgun (WGS) entry which is preliminary data.</text>
</comment>
<dbReference type="EMBL" id="JAWDJW010000686">
    <property type="protein sequence ID" value="KAK3080201.1"/>
    <property type="molecule type" value="Genomic_DNA"/>
</dbReference>
<sequence length="323" mass="34854">MVSSADICIDIRSTVTDINRDLAATLKTCGPAILLLPPQEGSSGPNTDAKNNVINEITTTLLSILNKNHACQRDMGEFDDDDAGADSLDESSEYDWLVIETALDAIVCLSAALGPTFANLWPTFSKSVLKFVSSQESAERSAAVGSVADCIGNMGEAVSPFTGPLMKVLVHRLTDSDPETKANATYATGLLIEKSGNEKEVMSSLGAVLGKLEPMLGADGRVLDNAAGCVSRIVGRYPQRVPLDDVLPRLVEILPLREDFEENKAVWGMIIQLYQRSNPTIGNLTPQIMPALEKVLGPPEEQLDAELRGQLMELVKYIHSRSK</sequence>
<organism evidence="1 2">
    <name type="scientific">Coniosporium uncinatum</name>
    <dbReference type="NCBI Taxonomy" id="93489"/>
    <lineage>
        <taxon>Eukaryota</taxon>
        <taxon>Fungi</taxon>
        <taxon>Dikarya</taxon>
        <taxon>Ascomycota</taxon>
        <taxon>Pezizomycotina</taxon>
        <taxon>Dothideomycetes</taxon>
        <taxon>Dothideomycetes incertae sedis</taxon>
        <taxon>Coniosporium</taxon>
    </lineage>
</organism>
<dbReference type="Proteomes" id="UP001186974">
    <property type="component" value="Unassembled WGS sequence"/>
</dbReference>
<keyword evidence="2" id="KW-1185">Reference proteome</keyword>
<evidence type="ECO:0000313" key="2">
    <source>
        <dbReference type="Proteomes" id="UP001186974"/>
    </source>
</evidence>
<reference evidence="1" key="1">
    <citation type="submission" date="2024-09" db="EMBL/GenBank/DDBJ databases">
        <title>Black Yeasts Isolated from many extreme environments.</title>
        <authorList>
            <person name="Coleine C."/>
            <person name="Stajich J.E."/>
            <person name="Selbmann L."/>
        </authorList>
    </citation>
    <scope>NUCLEOTIDE SEQUENCE</scope>
    <source>
        <strain evidence="1">CCFEE 5737</strain>
    </source>
</reference>
<gene>
    <name evidence="1" type="ORF">LTS18_002865</name>
</gene>
<name>A0ACC3DU75_9PEZI</name>
<evidence type="ECO:0000313" key="1">
    <source>
        <dbReference type="EMBL" id="KAK3080201.1"/>
    </source>
</evidence>
<protein>
    <submittedName>
        <fullName evidence="1">Uncharacterized protein</fullName>
    </submittedName>
</protein>
<accession>A0ACC3DU75</accession>
<proteinExistence type="predicted"/>